<dbReference type="AlphaFoldDB" id="A0A6J4JR90"/>
<name>A0A6J4JR90_9ACTN</name>
<dbReference type="EMBL" id="CADCTP010000367">
    <property type="protein sequence ID" value="CAA9285374.1"/>
    <property type="molecule type" value="Genomic_DNA"/>
</dbReference>
<proteinExistence type="predicted"/>
<sequence length="53" mass="5400">MRPPAGWTRRAVPGTPALTCADGARTGLSGTSRADRAARRITRPVGGGDRPAG</sequence>
<feature type="region of interest" description="Disordered" evidence="1">
    <location>
        <begin position="1"/>
        <end position="53"/>
    </location>
</feature>
<accession>A0A6J4JR90</accession>
<organism evidence="2">
    <name type="scientific">uncultured Mycobacteriales bacterium</name>
    <dbReference type="NCBI Taxonomy" id="581187"/>
    <lineage>
        <taxon>Bacteria</taxon>
        <taxon>Bacillati</taxon>
        <taxon>Actinomycetota</taxon>
        <taxon>Actinomycetes</taxon>
        <taxon>Mycobacteriales</taxon>
        <taxon>environmental samples</taxon>
    </lineage>
</organism>
<evidence type="ECO:0000256" key="1">
    <source>
        <dbReference type="SAM" id="MobiDB-lite"/>
    </source>
</evidence>
<reference evidence="2" key="1">
    <citation type="submission" date="2020-02" db="EMBL/GenBank/DDBJ databases">
        <authorList>
            <person name="Meier V. D."/>
        </authorList>
    </citation>
    <scope>NUCLEOTIDE SEQUENCE</scope>
    <source>
        <strain evidence="2">AVDCRST_MAG41</strain>
    </source>
</reference>
<protein>
    <submittedName>
        <fullName evidence="2">Uncharacterized protein</fullName>
    </submittedName>
</protein>
<gene>
    <name evidence="2" type="ORF">AVDCRST_MAG41-3938</name>
</gene>
<evidence type="ECO:0000313" key="2">
    <source>
        <dbReference type="EMBL" id="CAA9285374.1"/>
    </source>
</evidence>